<accession>A0A1V4AC41</accession>
<evidence type="ECO:0000256" key="1">
    <source>
        <dbReference type="SAM" id="Phobius"/>
    </source>
</evidence>
<reference evidence="2 3" key="1">
    <citation type="submission" date="2017-02" db="EMBL/GenBank/DDBJ databases">
        <title>Draft Genome Sequence of Streptomyces tsukubaensis F601, a Producer of the immunosuppressant tacrolimus FK506.</title>
        <authorList>
            <person name="Zong G."/>
            <person name="Zhong C."/>
            <person name="Fu J."/>
            <person name="Qin R."/>
            <person name="Cao G."/>
        </authorList>
    </citation>
    <scope>NUCLEOTIDE SEQUENCE [LARGE SCALE GENOMIC DNA]</scope>
    <source>
        <strain evidence="2 3">F601</strain>
    </source>
</reference>
<sequence>MLAVACRMDLDTRKLVSEKVTQYSPGLIRRADLMFLAFCTTPLALTVAAACVCGALTLSTTA</sequence>
<keyword evidence="1" id="KW-0472">Membrane</keyword>
<proteinExistence type="predicted"/>
<comment type="caution">
    <text evidence="2">The sequence shown here is derived from an EMBL/GenBank/DDBJ whole genome shotgun (WGS) entry which is preliminary data.</text>
</comment>
<gene>
    <name evidence="2" type="ORF">B1H18_11310</name>
</gene>
<keyword evidence="1" id="KW-0812">Transmembrane</keyword>
<evidence type="ECO:0000313" key="2">
    <source>
        <dbReference type="EMBL" id="OON80941.1"/>
    </source>
</evidence>
<dbReference type="Proteomes" id="UP000190539">
    <property type="component" value="Unassembled WGS sequence"/>
</dbReference>
<feature type="transmembrane region" description="Helical" evidence="1">
    <location>
        <begin position="33"/>
        <end position="58"/>
    </location>
</feature>
<name>A0A1V4AC41_9ACTN</name>
<evidence type="ECO:0000313" key="3">
    <source>
        <dbReference type="Proteomes" id="UP000190539"/>
    </source>
</evidence>
<protein>
    <submittedName>
        <fullName evidence="2">Uncharacterized protein</fullName>
    </submittedName>
</protein>
<keyword evidence="3" id="KW-1185">Reference proteome</keyword>
<keyword evidence="1" id="KW-1133">Transmembrane helix</keyword>
<organism evidence="2 3">
    <name type="scientific">Streptomyces tsukubensis</name>
    <dbReference type="NCBI Taxonomy" id="83656"/>
    <lineage>
        <taxon>Bacteria</taxon>
        <taxon>Bacillati</taxon>
        <taxon>Actinomycetota</taxon>
        <taxon>Actinomycetes</taxon>
        <taxon>Kitasatosporales</taxon>
        <taxon>Streptomycetaceae</taxon>
        <taxon>Streptomyces</taxon>
    </lineage>
</organism>
<dbReference type="EMBL" id="MVFC01000006">
    <property type="protein sequence ID" value="OON80941.1"/>
    <property type="molecule type" value="Genomic_DNA"/>
</dbReference>
<dbReference type="AlphaFoldDB" id="A0A1V4AC41"/>